<keyword evidence="16" id="KW-0456">Lyase</keyword>
<comment type="cofactor">
    <cofactor evidence="1">
        <name>(6R)-5,10-methylene-5,6,7,8-tetrahydrofolate</name>
        <dbReference type="ChEBI" id="CHEBI:15636"/>
    </cofactor>
</comment>
<feature type="site" description="Electron transfer via tryptophanyl radical" evidence="13">
    <location>
        <position position="386"/>
    </location>
</feature>
<organism evidence="16 17">
    <name type="scientific">Ferrimonas aestuarii</name>
    <dbReference type="NCBI Taxonomy" id="2569539"/>
    <lineage>
        <taxon>Bacteria</taxon>
        <taxon>Pseudomonadati</taxon>
        <taxon>Pseudomonadota</taxon>
        <taxon>Gammaproteobacteria</taxon>
        <taxon>Alteromonadales</taxon>
        <taxon>Ferrimonadaceae</taxon>
        <taxon>Ferrimonas</taxon>
    </lineage>
</organism>
<dbReference type="Gene3D" id="3.40.50.620">
    <property type="entry name" value="HUPs"/>
    <property type="match status" value="1"/>
</dbReference>
<dbReference type="FunFam" id="1.10.579.10:FF:000003">
    <property type="entry name" value="Deoxyribodipyrimidine photo-lyase"/>
    <property type="match status" value="1"/>
</dbReference>
<proteinExistence type="inferred from homology"/>
<sequence>MSTDSSASSKQLVWFRKDLRVADHAPLSAACSKGPVRALYIATPGQWQTHGVGANQASFIQQAVTSLGQQLAELGIPLEVIHCHQFSDIEHRLTQYCNDHQIRQIHAHSEAEIDERRRDQHLQNQGLPLTLYGGHCILEPGTVRTQQQQVYRVFTPFKRRWLDFVDAQQLIPLPNPKPQGPALVAEAGNWCIDYPQGALPGWQASERKAHQLLQHFIHNKAESYHQDRDRPDLNATSGLSPYLALGVISPKQCLHQLLQRYPNALEPAKNGPFTWVNELIWREFYRHLLVLFPKLSMHHNFNELGDRIQWRDDQSAFEAWCQGKTGYPLVDAAMRQLTETGWMHNRLRMVTASFLTKNLLIDWRLGERFFQQHLVDWDLAANNGGWQWSASTGCDAQPYFRIFNPVTQSKNFDPLGRFIRRFIPELNHLDDKMIHNPSDECRPADYPAPIVDLKESRARALDVFSVLKKG</sequence>
<dbReference type="EMBL" id="SWCJ01000002">
    <property type="protein sequence ID" value="TKB57376.1"/>
    <property type="molecule type" value="Genomic_DNA"/>
</dbReference>
<evidence type="ECO:0000256" key="12">
    <source>
        <dbReference type="PIRSR" id="PIRSR602081-1"/>
    </source>
</evidence>
<dbReference type="EC" id="4.1.99.3" evidence="3"/>
<dbReference type="PROSITE" id="PS00394">
    <property type="entry name" value="DNA_PHOTOLYASES_1_1"/>
    <property type="match status" value="1"/>
</dbReference>
<feature type="binding site" evidence="12">
    <location>
        <position position="224"/>
    </location>
    <ligand>
        <name>FAD</name>
        <dbReference type="ChEBI" id="CHEBI:57692"/>
    </ligand>
</feature>
<dbReference type="PROSITE" id="PS51645">
    <property type="entry name" value="PHR_CRY_ALPHA_BETA"/>
    <property type="match status" value="1"/>
</dbReference>
<comment type="function">
    <text evidence="10">Involved in repair of UV radiation-induced DNA damage. Catalyzes the light-dependent monomerization (300-600 nm) of cyclobutyl pyrimidine dimers (in cis-syn configuration), which are formed between adjacent bases on the same DNA strand upon exposure to ultraviolet radiation.</text>
</comment>
<feature type="domain" description="Photolyase/cryptochrome alpha/beta" evidence="15">
    <location>
        <begin position="9"/>
        <end position="137"/>
    </location>
</feature>
<dbReference type="InterPro" id="IPR036155">
    <property type="entry name" value="Crypto/Photolyase_N_sf"/>
</dbReference>
<evidence type="ECO:0000256" key="3">
    <source>
        <dbReference type="ARBA" id="ARBA00013149"/>
    </source>
</evidence>
<dbReference type="RefSeq" id="WP_136862022.1">
    <property type="nucleotide sequence ID" value="NZ_SWCJ01000002.1"/>
</dbReference>
<dbReference type="InterPro" id="IPR036134">
    <property type="entry name" value="Crypto/Photolyase_FAD-like_sf"/>
</dbReference>
<keyword evidence="7 14" id="KW-0157">Chromophore</keyword>
<evidence type="ECO:0000256" key="2">
    <source>
        <dbReference type="ARBA" id="ARBA00005862"/>
    </source>
</evidence>
<dbReference type="OrthoDB" id="9772484at2"/>
<dbReference type="GO" id="GO:0003677">
    <property type="term" value="F:DNA binding"/>
    <property type="evidence" value="ECO:0007669"/>
    <property type="project" value="TreeGrafter"/>
</dbReference>
<comment type="similarity">
    <text evidence="2">Belongs to the DNA photolyase class-1 family.</text>
</comment>
<dbReference type="SUPFAM" id="SSF48173">
    <property type="entry name" value="Cryptochrome/photolyase FAD-binding domain"/>
    <property type="match status" value="1"/>
</dbReference>
<dbReference type="InterPro" id="IPR002081">
    <property type="entry name" value="Cryptochrome/DNA_photolyase_1"/>
</dbReference>
<feature type="site" description="Electron transfer via tryptophanyl radical" evidence="13">
    <location>
        <position position="363"/>
    </location>
</feature>
<dbReference type="PANTHER" id="PTHR11455">
    <property type="entry name" value="CRYPTOCHROME"/>
    <property type="match status" value="1"/>
</dbReference>
<evidence type="ECO:0000256" key="7">
    <source>
        <dbReference type="ARBA" id="ARBA00022991"/>
    </source>
</evidence>
<evidence type="ECO:0000256" key="5">
    <source>
        <dbReference type="ARBA" id="ARBA00022630"/>
    </source>
</evidence>
<dbReference type="Pfam" id="PF00875">
    <property type="entry name" value="DNA_photolyase"/>
    <property type="match status" value="1"/>
</dbReference>
<dbReference type="InterPro" id="IPR014729">
    <property type="entry name" value="Rossmann-like_a/b/a_fold"/>
</dbReference>
<evidence type="ECO:0000256" key="13">
    <source>
        <dbReference type="PIRSR" id="PIRSR602081-2"/>
    </source>
</evidence>
<evidence type="ECO:0000256" key="10">
    <source>
        <dbReference type="ARBA" id="ARBA00059220"/>
    </source>
</evidence>
<comment type="catalytic activity">
    <reaction evidence="9">
        <text>cyclobutadipyrimidine (in DNA) = 2 pyrimidine residues (in DNA).</text>
        <dbReference type="EC" id="4.1.99.3"/>
    </reaction>
</comment>
<feature type="site" description="Electron transfer via tryptophanyl radical" evidence="13">
    <location>
        <position position="310"/>
    </location>
</feature>
<evidence type="ECO:0000256" key="6">
    <source>
        <dbReference type="ARBA" id="ARBA00022827"/>
    </source>
</evidence>
<dbReference type="NCBIfam" id="NF007955">
    <property type="entry name" value="PRK10674.1"/>
    <property type="match status" value="1"/>
</dbReference>
<evidence type="ECO:0000256" key="8">
    <source>
        <dbReference type="ARBA" id="ARBA00031671"/>
    </source>
</evidence>
<name>A0A4U1BS16_9GAMM</name>
<protein>
    <recommendedName>
        <fullName evidence="4">Deoxyribodipyrimidine photo-lyase</fullName>
        <ecNumber evidence="3">4.1.99.3</ecNumber>
    </recommendedName>
    <alternativeName>
        <fullName evidence="8">DNA photolyase</fullName>
    </alternativeName>
    <alternativeName>
        <fullName evidence="11">Photoreactivating enzyme</fullName>
    </alternativeName>
</protein>
<evidence type="ECO:0000256" key="11">
    <source>
        <dbReference type="ARBA" id="ARBA00083107"/>
    </source>
</evidence>
<evidence type="ECO:0000313" key="17">
    <source>
        <dbReference type="Proteomes" id="UP000305675"/>
    </source>
</evidence>
<feature type="binding site" evidence="12">
    <location>
        <begin position="376"/>
        <end position="378"/>
    </location>
    <ligand>
        <name>FAD</name>
        <dbReference type="ChEBI" id="CHEBI:57692"/>
    </ligand>
</feature>
<feature type="binding site" evidence="12">
    <location>
        <position position="275"/>
    </location>
    <ligand>
        <name>FAD</name>
        <dbReference type="ChEBI" id="CHEBI:57692"/>
    </ligand>
</feature>
<dbReference type="PROSITE" id="PS00691">
    <property type="entry name" value="DNA_PHOTOLYASES_1_2"/>
    <property type="match status" value="1"/>
</dbReference>
<evidence type="ECO:0000313" key="16">
    <source>
        <dbReference type="EMBL" id="TKB57376.1"/>
    </source>
</evidence>
<feature type="binding site" evidence="12">
    <location>
        <begin position="236"/>
        <end position="240"/>
    </location>
    <ligand>
        <name>FAD</name>
        <dbReference type="ChEBI" id="CHEBI:57692"/>
    </ligand>
</feature>
<evidence type="ECO:0000259" key="15">
    <source>
        <dbReference type="PROSITE" id="PS51645"/>
    </source>
</evidence>
<comment type="cofactor">
    <cofactor evidence="12">
        <name>FAD</name>
        <dbReference type="ChEBI" id="CHEBI:57692"/>
    </cofactor>
    <text evidence="12">Binds 1 FAD per subunit.</text>
</comment>
<dbReference type="InterPro" id="IPR018394">
    <property type="entry name" value="DNA_photolyase_1_CS_C"/>
</dbReference>
<keyword evidence="17" id="KW-1185">Reference proteome</keyword>
<dbReference type="GO" id="GO:0003904">
    <property type="term" value="F:deoxyribodipyrimidine photo-lyase activity"/>
    <property type="evidence" value="ECO:0007669"/>
    <property type="project" value="UniProtKB-EC"/>
</dbReference>
<dbReference type="SUPFAM" id="SSF52425">
    <property type="entry name" value="Cryptochrome/photolyase, N-terminal domain"/>
    <property type="match status" value="1"/>
</dbReference>
<gene>
    <name evidence="16" type="primary">phrB</name>
    <name evidence="16" type="ORF">FCL42_03605</name>
</gene>
<dbReference type="PANTHER" id="PTHR11455:SF9">
    <property type="entry name" value="CRYPTOCHROME CIRCADIAN CLOCK 5 ISOFORM X1"/>
    <property type="match status" value="1"/>
</dbReference>
<dbReference type="AlphaFoldDB" id="A0A4U1BS16"/>
<accession>A0A4U1BS16</accession>
<keyword evidence="5 12" id="KW-0285">Flavoprotein</keyword>
<evidence type="ECO:0000256" key="9">
    <source>
        <dbReference type="ARBA" id="ARBA00033999"/>
    </source>
</evidence>
<dbReference type="InterPro" id="IPR005101">
    <property type="entry name" value="Cryptochr/Photolyase_FAD-bd"/>
</dbReference>
<dbReference type="Pfam" id="PF03441">
    <property type="entry name" value="FAD_binding_7"/>
    <property type="match status" value="1"/>
</dbReference>
<reference evidence="16 17" key="1">
    <citation type="submission" date="2019-04" db="EMBL/GenBank/DDBJ databases">
        <authorList>
            <person name="Hwang J.C."/>
        </authorList>
    </citation>
    <scope>NUCLEOTIDE SEQUENCE [LARGE SCALE GENOMIC DNA]</scope>
    <source>
        <strain evidence="16 17">IMCC35002</strain>
    </source>
</reference>
<dbReference type="PRINTS" id="PR00147">
    <property type="entry name" value="DNAPHOTLYASE"/>
</dbReference>
<dbReference type="GO" id="GO:0009416">
    <property type="term" value="P:response to light stimulus"/>
    <property type="evidence" value="ECO:0007669"/>
    <property type="project" value="TreeGrafter"/>
</dbReference>
<feature type="binding site" evidence="12">
    <location>
        <begin position="278"/>
        <end position="285"/>
    </location>
    <ligand>
        <name>FAD</name>
        <dbReference type="ChEBI" id="CHEBI:57692"/>
    </ligand>
</feature>
<keyword evidence="6 12" id="KW-0274">FAD</keyword>
<dbReference type="Gene3D" id="1.25.40.80">
    <property type="match status" value="1"/>
</dbReference>
<dbReference type="InterPro" id="IPR006050">
    <property type="entry name" value="DNA_photolyase_N"/>
</dbReference>
<comment type="caution">
    <text evidence="16">The sequence shown here is derived from an EMBL/GenBank/DDBJ whole genome shotgun (WGS) entry which is preliminary data.</text>
</comment>
<comment type="similarity">
    <text evidence="14">Belongs to the DNA photolyase family.</text>
</comment>
<evidence type="ECO:0000256" key="4">
    <source>
        <dbReference type="ARBA" id="ARBA00014046"/>
    </source>
</evidence>
<evidence type="ECO:0000256" key="1">
    <source>
        <dbReference type="ARBA" id="ARBA00001932"/>
    </source>
</evidence>
<dbReference type="GO" id="GO:0000719">
    <property type="term" value="P:photoreactive repair"/>
    <property type="evidence" value="ECO:0007669"/>
    <property type="project" value="UniProtKB-ARBA"/>
</dbReference>
<dbReference type="Proteomes" id="UP000305675">
    <property type="component" value="Unassembled WGS sequence"/>
</dbReference>
<dbReference type="Gene3D" id="1.10.579.10">
    <property type="entry name" value="DNA Cyclobutane Dipyrimidine Photolyase, subunit A, domain 3"/>
    <property type="match status" value="1"/>
</dbReference>
<evidence type="ECO:0000256" key="14">
    <source>
        <dbReference type="RuleBase" id="RU004182"/>
    </source>
</evidence>
<dbReference type="GO" id="GO:0071949">
    <property type="term" value="F:FAD binding"/>
    <property type="evidence" value="ECO:0007669"/>
    <property type="project" value="TreeGrafter"/>
</dbReference>